<keyword evidence="2" id="KW-1185">Reference proteome</keyword>
<dbReference type="Gene3D" id="3.30.470.20">
    <property type="entry name" value="ATP-grasp fold, B domain"/>
    <property type="match status" value="1"/>
</dbReference>
<protein>
    <submittedName>
        <fullName evidence="1">STM4014 family protein</fullName>
    </submittedName>
</protein>
<gene>
    <name evidence="1" type="ORF">NCG91_05590</name>
</gene>
<dbReference type="Proteomes" id="UP001202243">
    <property type="component" value="Unassembled WGS sequence"/>
</dbReference>
<sequence length="365" mass="39682">MATPLTLLASAGSKRVRLMQAARAQLRLPPAQVLEWRDWLAQPALLTDALRQPGLLKIEPPGDDPSAHFLLLQAGWRRLDRAPARAPEHGELLAMDAWFAGFAGAMQDLAGQLAALPHIRVFNAPAEIVRMTDKLACQRHLAAHGIAIPPLLGPVHGYEHLQALLRQHDLDRVYLKPRYGSSASGVVAYRRNKAGRQQATTSAALQHGDGAARLFNVKRMARYDTRHDIAALVDALAAQELYAETWLNKPRCGDSHYDLRVVTLAGQPAHRVARIGQHMMTNLHLDNRRGEASGLLNAADLEALEAAAAQAACAFPASHVTGYDLVVRQGQAHVLEANAFGDLLPGLLWQGADTYAAQLTQLTHA</sequence>
<dbReference type="RefSeq" id="WP_251348925.1">
    <property type="nucleotide sequence ID" value="NZ_JAMQGR010000001.1"/>
</dbReference>
<comment type="caution">
    <text evidence="1">The sequence shown here is derived from an EMBL/GenBank/DDBJ whole genome shotgun (WGS) entry which is preliminary data.</text>
</comment>
<dbReference type="NCBIfam" id="NF038074">
    <property type="entry name" value="fam_STM4014"/>
    <property type="match status" value="1"/>
</dbReference>
<dbReference type="InterPro" id="IPR047778">
    <property type="entry name" value="STM4014-like"/>
</dbReference>
<proteinExistence type="predicted"/>
<organism evidence="1 2">
    <name type="scientific">Janthinobacterium kumbetense</name>
    <dbReference type="NCBI Taxonomy" id="2950280"/>
    <lineage>
        <taxon>Bacteria</taxon>
        <taxon>Pseudomonadati</taxon>
        <taxon>Pseudomonadota</taxon>
        <taxon>Betaproteobacteria</taxon>
        <taxon>Burkholderiales</taxon>
        <taxon>Oxalobacteraceae</taxon>
        <taxon>Janthinobacterium</taxon>
    </lineage>
</organism>
<dbReference type="EMBL" id="JAMQGR010000001">
    <property type="protein sequence ID" value="MCM2565063.1"/>
    <property type="molecule type" value="Genomic_DNA"/>
</dbReference>
<reference evidence="1 2" key="1">
    <citation type="submission" date="2022-06" db="EMBL/GenBank/DDBJ databases">
        <title>Janthinobacterium kumbetensis sp. nov., isolated from spring water in Turkey.</title>
        <authorList>
            <person name="Inan Bektas K."/>
            <person name="Belduz A.A."/>
            <person name="Canakci S."/>
            <person name="Nalcaoglu A."/>
            <person name="Ceylan E."/>
            <person name="Kati H."/>
        </authorList>
    </citation>
    <scope>NUCLEOTIDE SEQUENCE [LARGE SCALE GENOMIC DNA]</scope>
    <source>
        <strain evidence="1 2">GK</strain>
    </source>
</reference>
<dbReference type="SUPFAM" id="SSF56059">
    <property type="entry name" value="Glutathione synthetase ATP-binding domain-like"/>
    <property type="match status" value="1"/>
</dbReference>
<evidence type="ECO:0000313" key="2">
    <source>
        <dbReference type="Proteomes" id="UP001202243"/>
    </source>
</evidence>
<accession>A0ABT0WMG7</accession>
<name>A0ABT0WMG7_9BURK</name>
<evidence type="ECO:0000313" key="1">
    <source>
        <dbReference type="EMBL" id="MCM2565063.1"/>
    </source>
</evidence>